<sequence length="130" mass="14517">MSQQISEKRAVELAEGNLFNIFGNYDAVARRAAIKDLYHEDGSVYEPYGVIIQGHDAIHKRVQQILDENIGWEFKTVGPVKLMQDLVFVAWTFGPKGGKVALEGTDHILVEGGKIRKLYGLLGDQCDIRS</sequence>
<dbReference type="InterPro" id="IPR032710">
    <property type="entry name" value="NTF2-like_dom_sf"/>
</dbReference>
<dbReference type="Pfam" id="PF12680">
    <property type="entry name" value="SnoaL_2"/>
    <property type="match status" value="1"/>
</dbReference>
<dbReference type="SUPFAM" id="SSF54427">
    <property type="entry name" value="NTF2-like"/>
    <property type="match status" value="1"/>
</dbReference>
<comment type="caution">
    <text evidence="2">The sequence shown here is derived from an EMBL/GenBank/DDBJ whole genome shotgun (WGS) entry which is preliminary data.</text>
</comment>
<gene>
    <name evidence="2" type="ORF">IFR04_012246</name>
</gene>
<evidence type="ECO:0000313" key="3">
    <source>
        <dbReference type="Proteomes" id="UP000664132"/>
    </source>
</evidence>
<feature type="domain" description="SnoaL-like" evidence="1">
    <location>
        <begin position="32"/>
        <end position="116"/>
    </location>
</feature>
<dbReference type="InterPro" id="IPR037401">
    <property type="entry name" value="SnoaL-like"/>
</dbReference>
<reference evidence="2" key="1">
    <citation type="submission" date="2021-02" db="EMBL/GenBank/DDBJ databases">
        <title>Genome sequence Cadophora malorum strain M34.</title>
        <authorList>
            <person name="Stefanovic E."/>
            <person name="Vu D."/>
            <person name="Scully C."/>
            <person name="Dijksterhuis J."/>
            <person name="Roader J."/>
            <person name="Houbraken J."/>
        </authorList>
    </citation>
    <scope>NUCLEOTIDE SEQUENCE</scope>
    <source>
        <strain evidence="2">M34</strain>
    </source>
</reference>
<keyword evidence="3" id="KW-1185">Reference proteome</keyword>
<dbReference type="Proteomes" id="UP000664132">
    <property type="component" value="Unassembled WGS sequence"/>
</dbReference>
<protein>
    <recommendedName>
        <fullName evidence="1">SnoaL-like domain-containing protein</fullName>
    </recommendedName>
</protein>
<dbReference type="OrthoDB" id="4107844at2759"/>
<dbReference type="EMBL" id="JAFJYH010000256">
    <property type="protein sequence ID" value="KAG4414640.1"/>
    <property type="molecule type" value="Genomic_DNA"/>
</dbReference>
<dbReference type="AlphaFoldDB" id="A0A8H7W2E5"/>
<proteinExistence type="predicted"/>
<accession>A0A8H7W2E5</accession>
<evidence type="ECO:0000259" key="1">
    <source>
        <dbReference type="Pfam" id="PF12680"/>
    </source>
</evidence>
<dbReference type="Gene3D" id="3.10.450.50">
    <property type="match status" value="1"/>
</dbReference>
<organism evidence="2 3">
    <name type="scientific">Cadophora malorum</name>
    <dbReference type="NCBI Taxonomy" id="108018"/>
    <lineage>
        <taxon>Eukaryota</taxon>
        <taxon>Fungi</taxon>
        <taxon>Dikarya</taxon>
        <taxon>Ascomycota</taxon>
        <taxon>Pezizomycotina</taxon>
        <taxon>Leotiomycetes</taxon>
        <taxon>Helotiales</taxon>
        <taxon>Ploettnerulaceae</taxon>
        <taxon>Cadophora</taxon>
    </lineage>
</organism>
<evidence type="ECO:0000313" key="2">
    <source>
        <dbReference type="EMBL" id="KAG4414640.1"/>
    </source>
</evidence>
<name>A0A8H7W2E5_9HELO</name>